<evidence type="ECO:0000256" key="1">
    <source>
        <dbReference type="SAM" id="MobiDB-lite"/>
    </source>
</evidence>
<protein>
    <submittedName>
        <fullName evidence="2">Uncharacterized protein</fullName>
    </submittedName>
</protein>
<reference evidence="2 3" key="1">
    <citation type="submission" date="2020-12" db="EMBL/GenBank/DDBJ databases">
        <title>Metabolic potential, ecology and presence of endohyphal bacteria is reflected in genomic diversity of Mucoromycotina.</title>
        <authorList>
            <person name="Muszewska A."/>
            <person name="Okrasinska A."/>
            <person name="Steczkiewicz K."/>
            <person name="Drgas O."/>
            <person name="Orlowska M."/>
            <person name="Perlinska-Lenart U."/>
            <person name="Aleksandrzak-Piekarczyk T."/>
            <person name="Szatraj K."/>
            <person name="Zielenkiewicz U."/>
            <person name="Pilsyk S."/>
            <person name="Malc E."/>
            <person name="Mieczkowski P."/>
            <person name="Kruszewska J.S."/>
            <person name="Biernat P."/>
            <person name="Pawlowska J."/>
        </authorList>
    </citation>
    <scope>NUCLEOTIDE SEQUENCE [LARGE SCALE GENOMIC DNA]</scope>
    <source>
        <strain evidence="2 3">CBS 142.35</strain>
    </source>
</reference>
<keyword evidence="3" id="KW-1185">Reference proteome</keyword>
<accession>A0A8H7RG54</accession>
<dbReference type="OrthoDB" id="2280149at2759"/>
<name>A0A8H7RG54_9FUNG</name>
<feature type="region of interest" description="Disordered" evidence="1">
    <location>
        <begin position="58"/>
        <end position="93"/>
    </location>
</feature>
<dbReference type="EMBL" id="JAEPRB010001012">
    <property type="protein sequence ID" value="KAG2209068.1"/>
    <property type="molecule type" value="Genomic_DNA"/>
</dbReference>
<comment type="caution">
    <text evidence="2">The sequence shown here is derived from an EMBL/GenBank/DDBJ whole genome shotgun (WGS) entry which is preliminary data.</text>
</comment>
<evidence type="ECO:0000313" key="3">
    <source>
        <dbReference type="Proteomes" id="UP000646827"/>
    </source>
</evidence>
<dbReference type="AlphaFoldDB" id="A0A8H7RG54"/>
<evidence type="ECO:0000313" key="2">
    <source>
        <dbReference type="EMBL" id="KAG2209068.1"/>
    </source>
</evidence>
<proteinExistence type="predicted"/>
<gene>
    <name evidence="2" type="ORF">INT45_002310</name>
</gene>
<dbReference type="Proteomes" id="UP000646827">
    <property type="component" value="Unassembled WGS sequence"/>
</dbReference>
<organism evidence="2 3">
    <name type="scientific">Circinella minor</name>
    <dbReference type="NCBI Taxonomy" id="1195481"/>
    <lineage>
        <taxon>Eukaryota</taxon>
        <taxon>Fungi</taxon>
        <taxon>Fungi incertae sedis</taxon>
        <taxon>Mucoromycota</taxon>
        <taxon>Mucoromycotina</taxon>
        <taxon>Mucoromycetes</taxon>
        <taxon>Mucorales</taxon>
        <taxon>Lichtheimiaceae</taxon>
        <taxon>Circinella</taxon>
    </lineage>
</organism>
<sequence length="93" mass="10501">MTHEGRYGLELVYKGPYVVVNKNSDFDRLAKVNFDTEPTTPWFDQTASRREWRTTMHLPGEDGEVDKTKSLSTDPTLVVPPLVDSAHGHSNNV</sequence>